<protein>
    <submittedName>
        <fullName evidence="1">Uncharacterized protein</fullName>
    </submittedName>
</protein>
<dbReference type="PANTHER" id="PTHR37721">
    <property type="entry name" value="OS05G0464200 PROTEIN"/>
    <property type="match status" value="1"/>
</dbReference>
<organism evidence="1 2">
    <name type="scientific">Protea cynaroides</name>
    <dbReference type="NCBI Taxonomy" id="273540"/>
    <lineage>
        <taxon>Eukaryota</taxon>
        <taxon>Viridiplantae</taxon>
        <taxon>Streptophyta</taxon>
        <taxon>Embryophyta</taxon>
        <taxon>Tracheophyta</taxon>
        <taxon>Spermatophyta</taxon>
        <taxon>Magnoliopsida</taxon>
        <taxon>Proteales</taxon>
        <taxon>Proteaceae</taxon>
        <taxon>Protea</taxon>
    </lineage>
</organism>
<evidence type="ECO:0000313" key="2">
    <source>
        <dbReference type="Proteomes" id="UP001141806"/>
    </source>
</evidence>
<evidence type="ECO:0000313" key="1">
    <source>
        <dbReference type="EMBL" id="KAJ4965853.1"/>
    </source>
</evidence>
<name>A0A9Q0K8I9_9MAGN</name>
<comment type="caution">
    <text evidence="1">The sequence shown here is derived from an EMBL/GenBank/DDBJ whole genome shotgun (WGS) entry which is preliminary data.</text>
</comment>
<proteinExistence type="predicted"/>
<dbReference type="AlphaFoldDB" id="A0A9Q0K8I9"/>
<keyword evidence="2" id="KW-1185">Reference proteome</keyword>
<dbReference type="Proteomes" id="UP001141806">
    <property type="component" value="Unassembled WGS sequence"/>
</dbReference>
<accession>A0A9Q0K8I9</accession>
<gene>
    <name evidence="1" type="ORF">NE237_017702</name>
</gene>
<sequence length="102" mass="11190">MAERVRANTAEAEAMAEVAAWLLNPLKLLAELPVGSPTLPPKRGSIKKKIFTDFAKFVFPSAIRSDGPGCSSKFPPKRGKIKRKIYDDITKLVFPPPILIDA</sequence>
<dbReference type="PANTHER" id="PTHR37721:SF1">
    <property type="entry name" value="OS05G0464200 PROTEIN"/>
    <property type="match status" value="1"/>
</dbReference>
<dbReference type="EMBL" id="JAMYWD010000007">
    <property type="protein sequence ID" value="KAJ4965853.1"/>
    <property type="molecule type" value="Genomic_DNA"/>
</dbReference>
<reference evidence="1" key="1">
    <citation type="journal article" date="2023" name="Plant J.">
        <title>The genome of the king protea, Protea cynaroides.</title>
        <authorList>
            <person name="Chang J."/>
            <person name="Duong T.A."/>
            <person name="Schoeman C."/>
            <person name="Ma X."/>
            <person name="Roodt D."/>
            <person name="Barker N."/>
            <person name="Li Z."/>
            <person name="Van de Peer Y."/>
            <person name="Mizrachi E."/>
        </authorList>
    </citation>
    <scope>NUCLEOTIDE SEQUENCE</scope>
    <source>
        <tissue evidence="1">Young leaves</tissue>
    </source>
</reference>